<accession>A0ABS1TTU2</accession>
<keyword evidence="1" id="KW-0805">Transcription regulation</keyword>
<dbReference type="CDD" id="cd01392">
    <property type="entry name" value="HTH_LacI"/>
    <property type="match status" value="1"/>
</dbReference>
<dbReference type="PANTHER" id="PTHR30146:SF109">
    <property type="entry name" value="HTH-TYPE TRANSCRIPTIONAL REGULATOR GALS"/>
    <property type="match status" value="1"/>
</dbReference>
<dbReference type="SUPFAM" id="SSF53822">
    <property type="entry name" value="Periplasmic binding protein-like I"/>
    <property type="match status" value="1"/>
</dbReference>
<organism evidence="5 6">
    <name type="scientific">Neobacillus paridis</name>
    <dbReference type="NCBI Taxonomy" id="2803862"/>
    <lineage>
        <taxon>Bacteria</taxon>
        <taxon>Bacillati</taxon>
        <taxon>Bacillota</taxon>
        <taxon>Bacilli</taxon>
        <taxon>Bacillales</taxon>
        <taxon>Bacillaceae</taxon>
        <taxon>Neobacillus</taxon>
    </lineage>
</organism>
<comment type="caution">
    <text evidence="5">The sequence shown here is derived from an EMBL/GenBank/DDBJ whole genome shotgun (WGS) entry which is preliminary data.</text>
</comment>
<dbReference type="PRINTS" id="PR00036">
    <property type="entry name" value="HTHLACI"/>
</dbReference>
<feature type="domain" description="HTH lacI-type" evidence="4">
    <location>
        <begin position="7"/>
        <end position="62"/>
    </location>
</feature>
<evidence type="ECO:0000313" key="5">
    <source>
        <dbReference type="EMBL" id="MBL4954730.1"/>
    </source>
</evidence>
<dbReference type="InterPro" id="IPR000843">
    <property type="entry name" value="HTH_LacI"/>
</dbReference>
<dbReference type="Gene3D" id="3.40.50.2300">
    <property type="match status" value="2"/>
</dbReference>
<evidence type="ECO:0000313" key="6">
    <source>
        <dbReference type="Proteomes" id="UP000623967"/>
    </source>
</evidence>
<keyword evidence="6" id="KW-1185">Reference proteome</keyword>
<dbReference type="Pfam" id="PF00532">
    <property type="entry name" value="Peripla_BP_1"/>
    <property type="match status" value="1"/>
</dbReference>
<dbReference type="Proteomes" id="UP000623967">
    <property type="component" value="Unassembled WGS sequence"/>
</dbReference>
<dbReference type="SMART" id="SM00354">
    <property type="entry name" value="HTH_LACI"/>
    <property type="match status" value="1"/>
</dbReference>
<evidence type="ECO:0000259" key="4">
    <source>
        <dbReference type="PROSITE" id="PS50932"/>
    </source>
</evidence>
<gene>
    <name evidence="5" type="ORF">JK635_21460</name>
</gene>
<name>A0ABS1TTU2_9BACI</name>
<dbReference type="EMBL" id="JAESWB010000362">
    <property type="protein sequence ID" value="MBL4954730.1"/>
    <property type="molecule type" value="Genomic_DNA"/>
</dbReference>
<dbReference type="Gene3D" id="1.10.260.40">
    <property type="entry name" value="lambda repressor-like DNA-binding domains"/>
    <property type="match status" value="1"/>
</dbReference>
<dbReference type="RefSeq" id="WP_202655965.1">
    <property type="nucleotide sequence ID" value="NZ_JAESWB010000362.1"/>
</dbReference>
<dbReference type="SUPFAM" id="SSF47413">
    <property type="entry name" value="lambda repressor-like DNA-binding domains"/>
    <property type="match status" value="1"/>
</dbReference>
<dbReference type="InterPro" id="IPR028082">
    <property type="entry name" value="Peripla_BP_I"/>
</dbReference>
<evidence type="ECO:0000256" key="3">
    <source>
        <dbReference type="ARBA" id="ARBA00023163"/>
    </source>
</evidence>
<dbReference type="Pfam" id="PF00356">
    <property type="entry name" value="LacI"/>
    <property type="match status" value="1"/>
</dbReference>
<dbReference type="PROSITE" id="PS50932">
    <property type="entry name" value="HTH_LACI_2"/>
    <property type="match status" value="1"/>
</dbReference>
<evidence type="ECO:0000256" key="2">
    <source>
        <dbReference type="ARBA" id="ARBA00023125"/>
    </source>
</evidence>
<protein>
    <submittedName>
        <fullName evidence="5">Substrate-binding domain-containing protein</fullName>
    </submittedName>
</protein>
<keyword evidence="3" id="KW-0804">Transcription</keyword>
<dbReference type="InterPro" id="IPR001761">
    <property type="entry name" value="Peripla_BP/Lac1_sug-bd_dom"/>
</dbReference>
<dbReference type="CDD" id="cd19977">
    <property type="entry name" value="PBP1_EndR-like"/>
    <property type="match status" value="1"/>
</dbReference>
<dbReference type="InterPro" id="IPR010982">
    <property type="entry name" value="Lambda_DNA-bd_dom_sf"/>
</dbReference>
<keyword evidence="2" id="KW-0238">DNA-binding</keyword>
<sequence>MKEAKTVTIEDVANAAGVSKSTVSQFLNKRYEYMSKSTREKIEKVVEELQFQPNHFARNLKSRKTKMVGIIVANIRHVFSTEIIRIVEQSLQEQGIHVIICNADDNPEKEVAYINLLAARNVDGLIIFPTGANYSEYSRLIDNKIPVVFIDRKIEGILADTVMLDNEAASFLAVSTLVKSNRDRIAMLTLPLTNNLSPRLERIEGYKKALSFFKIDYREELVSACPLINIKEELTRLFESDIKPNGIIAGNDLILKEALSFLKEQKISIPDEVAIIGIDDVSYADIYHPALTTIAQPTKEMGLKAAEIILERIKENTQKVPVVYRFSPELKIRESC</sequence>
<proteinExistence type="predicted"/>
<dbReference type="PROSITE" id="PS00356">
    <property type="entry name" value="HTH_LACI_1"/>
    <property type="match status" value="1"/>
</dbReference>
<dbReference type="PANTHER" id="PTHR30146">
    <property type="entry name" value="LACI-RELATED TRANSCRIPTIONAL REPRESSOR"/>
    <property type="match status" value="1"/>
</dbReference>
<reference evidence="5 6" key="1">
    <citation type="submission" date="2021-01" db="EMBL/GenBank/DDBJ databases">
        <title>Genome public.</title>
        <authorList>
            <person name="Liu C."/>
            <person name="Sun Q."/>
        </authorList>
    </citation>
    <scope>NUCLEOTIDE SEQUENCE [LARGE SCALE GENOMIC DNA]</scope>
    <source>
        <strain evidence="5 6">YIM B02564</strain>
    </source>
</reference>
<evidence type="ECO:0000256" key="1">
    <source>
        <dbReference type="ARBA" id="ARBA00023015"/>
    </source>
</evidence>